<organism evidence="1 2">
    <name type="scientific">Candidatus Doudnabacteria bacterium RIFCSPHIGHO2_01_FULL_50_11</name>
    <dbReference type="NCBI Taxonomy" id="1817828"/>
    <lineage>
        <taxon>Bacteria</taxon>
        <taxon>Candidatus Doudnaibacteriota</taxon>
    </lineage>
</organism>
<name>A0A1F5PIN4_9BACT</name>
<dbReference type="EMBL" id="MFEO01000019">
    <property type="protein sequence ID" value="OGE89570.1"/>
    <property type="molecule type" value="Genomic_DNA"/>
</dbReference>
<dbReference type="Proteomes" id="UP000178377">
    <property type="component" value="Unassembled WGS sequence"/>
</dbReference>
<evidence type="ECO:0000313" key="2">
    <source>
        <dbReference type="Proteomes" id="UP000178377"/>
    </source>
</evidence>
<evidence type="ECO:0000313" key="1">
    <source>
        <dbReference type="EMBL" id="OGE89570.1"/>
    </source>
</evidence>
<protein>
    <submittedName>
        <fullName evidence="1">Uncharacterized protein</fullName>
    </submittedName>
</protein>
<gene>
    <name evidence="1" type="ORF">A2722_03300</name>
</gene>
<proteinExistence type="predicted"/>
<sequence>MNSRWFLLAAAVFVATCALYLKRRTSRRVSLQHHNIESLAEIEHRLPSFVPEGFEESASGALNIVSDPHNLQRVRDFFHAAEVGDRFSVTPDGSIKYQGTICGCVCSLFGPELGIHIDDIAVRAHLEEAVQLAWPATWGDQLMAREIEILYMGCRRTSIL</sequence>
<reference evidence="1 2" key="1">
    <citation type="journal article" date="2016" name="Nat. Commun.">
        <title>Thousands of microbial genomes shed light on interconnected biogeochemical processes in an aquifer system.</title>
        <authorList>
            <person name="Anantharaman K."/>
            <person name="Brown C.T."/>
            <person name="Hug L.A."/>
            <person name="Sharon I."/>
            <person name="Castelle C.J."/>
            <person name="Probst A.J."/>
            <person name="Thomas B.C."/>
            <person name="Singh A."/>
            <person name="Wilkins M.J."/>
            <person name="Karaoz U."/>
            <person name="Brodie E.L."/>
            <person name="Williams K.H."/>
            <person name="Hubbard S.S."/>
            <person name="Banfield J.F."/>
        </authorList>
    </citation>
    <scope>NUCLEOTIDE SEQUENCE [LARGE SCALE GENOMIC DNA]</scope>
</reference>
<dbReference type="AlphaFoldDB" id="A0A1F5PIN4"/>
<accession>A0A1F5PIN4</accession>
<comment type="caution">
    <text evidence="1">The sequence shown here is derived from an EMBL/GenBank/DDBJ whole genome shotgun (WGS) entry which is preliminary data.</text>
</comment>